<dbReference type="InterPro" id="IPR008271">
    <property type="entry name" value="Ser/Thr_kinase_AS"/>
</dbReference>
<dbReference type="InterPro" id="IPR011009">
    <property type="entry name" value="Kinase-like_dom_sf"/>
</dbReference>
<dbReference type="eggNOG" id="KOG0664">
    <property type="taxonomic scope" value="Eukaryota"/>
</dbReference>
<dbReference type="GO" id="GO:0005634">
    <property type="term" value="C:nucleus"/>
    <property type="evidence" value="ECO:0000318"/>
    <property type="project" value="GO_Central"/>
</dbReference>
<dbReference type="STRING" id="5888.A0BVJ8"/>
<dbReference type="PANTHER" id="PTHR44167:SF24">
    <property type="entry name" value="SERINE_THREONINE-PROTEIN KINASE CHK2"/>
    <property type="match status" value="1"/>
</dbReference>
<dbReference type="HOGENOM" id="CLU_1386541_0_0_1"/>
<dbReference type="GO" id="GO:0004674">
    <property type="term" value="F:protein serine/threonine kinase activity"/>
    <property type="evidence" value="ECO:0000318"/>
    <property type="project" value="GO_Central"/>
</dbReference>
<evidence type="ECO:0000259" key="1">
    <source>
        <dbReference type="PROSITE" id="PS50011"/>
    </source>
</evidence>
<dbReference type="Pfam" id="PF00069">
    <property type="entry name" value="Pkinase"/>
    <property type="match status" value="1"/>
</dbReference>
<keyword evidence="3" id="KW-1185">Reference proteome</keyword>
<dbReference type="GO" id="GO:0005524">
    <property type="term" value="F:ATP binding"/>
    <property type="evidence" value="ECO:0007669"/>
    <property type="project" value="InterPro"/>
</dbReference>
<evidence type="ECO:0000313" key="3">
    <source>
        <dbReference type="Proteomes" id="UP000000600"/>
    </source>
</evidence>
<organism evidence="2 3">
    <name type="scientific">Paramecium tetraurelia</name>
    <dbReference type="NCBI Taxonomy" id="5888"/>
    <lineage>
        <taxon>Eukaryota</taxon>
        <taxon>Sar</taxon>
        <taxon>Alveolata</taxon>
        <taxon>Ciliophora</taxon>
        <taxon>Intramacronucleata</taxon>
        <taxon>Oligohymenophorea</taxon>
        <taxon>Peniculida</taxon>
        <taxon>Parameciidae</taxon>
        <taxon>Paramecium</taxon>
    </lineage>
</organism>
<dbReference type="OrthoDB" id="312768at2759"/>
<dbReference type="SUPFAM" id="SSF56112">
    <property type="entry name" value="Protein kinase-like (PK-like)"/>
    <property type="match status" value="1"/>
</dbReference>
<feature type="domain" description="Protein kinase" evidence="1">
    <location>
        <begin position="1"/>
        <end position="197"/>
    </location>
</feature>
<sequence>MINLNSQNEKFCQREKEISEFIKNNQGNINLVSVFHVEYLEKQKQFVIIMERCDSNLKDLLYKKQKLNDQEISDFLIQFLNGYKFLYNNKIVHKDIKPDNILYSKQNSSIIYKIGDFGLAKVYKNNQTTNDFSRNGTPVYSAPEVSVINTDQEIQKKLLEMKSIHAKSRIDIYSVNNSQQQKAWNNIILNDFWKFSF</sequence>
<dbReference type="AlphaFoldDB" id="A0BVJ8"/>
<dbReference type="PROSITE" id="PS50011">
    <property type="entry name" value="PROTEIN_KINASE_DOM"/>
    <property type="match status" value="1"/>
</dbReference>
<name>A0BVJ8_PARTE</name>
<dbReference type="EMBL" id="CT868019">
    <property type="protein sequence ID" value="CAK62565.1"/>
    <property type="molecule type" value="Genomic_DNA"/>
</dbReference>
<accession>A0BVJ8</accession>
<dbReference type="InParanoid" id="A0BVJ8"/>
<dbReference type="KEGG" id="ptm:GSPATT00005811001"/>
<dbReference type="GO" id="GO:0005737">
    <property type="term" value="C:cytoplasm"/>
    <property type="evidence" value="ECO:0000318"/>
    <property type="project" value="GO_Central"/>
</dbReference>
<gene>
    <name evidence="2" type="ORF">GSPATT00005811001</name>
</gene>
<dbReference type="RefSeq" id="XP_001429963.1">
    <property type="nucleotide sequence ID" value="XM_001429926.1"/>
</dbReference>
<dbReference type="CDD" id="cd00180">
    <property type="entry name" value="PKc"/>
    <property type="match status" value="1"/>
</dbReference>
<proteinExistence type="predicted"/>
<reference evidence="2 3" key="1">
    <citation type="journal article" date="2006" name="Nature">
        <title>Global trends of whole-genome duplications revealed by the ciliate Paramecium tetraurelia.</title>
        <authorList>
            <consortium name="Genoscope"/>
            <person name="Aury J.-M."/>
            <person name="Jaillon O."/>
            <person name="Duret L."/>
            <person name="Noel B."/>
            <person name="Jubin C."/>
            <person name="Porcel B.M."/>
            <person name="Segurens B."/>
            <person name="Daubin V."/>
            <person name="Anthouard V."/>
            <person name="Aiach N."/>
            <person name="Arnaiz O."/>
            <person name="Billaut A."/>
            <person name="Beisson J."/>
            <person name="Blanc I."/>
            <person name="Bouhouche K."/>
            <person name="Camara F."/>
            <person name="Duharcourt S."/>
            <person name="Guigo R."/>
            <person name="Gogendeau D."/>
            <person name="Katinka M."/>
            <person name="Keller A.-M."/>
            <person name="Kissmehl R."/>
            <person name="Klotz C."/>
            <person name="Koll F."/>
            <person name="Le Moue A."/>
            <person name="Lepere C."/>
            <person name="Malinsky S."/>
            <person name="Nowacki M."/>
            <person name="Nowak J.K."/>
            <person name="Plattner H."/>
            <person name="Poulain J."/>
            <person name="Ruiz F."/>
            <person name="Serrano V."/>
            <person name="Zagulski M."/>
            <person name="Dessen P."/>
            <person name="Betermier M."/>
            <person name="Weissenbach J."/>
            <person name="Scarpelli C."/>
            <person name="Schachter V."/>
            <person name="Sperling L."/>
            <person name="Meyer E."/>
            <person name="Cohen J."/>
            <person name="Wincker P."/>
        </authorList>
    </citation>
    <scope>NUCLEOTIDE SEQUENCE [LARGE SCALE GENOMIC DNA]</scope>
    <source>
        <strain evidence="2 3">Stock d4-2</strain>
    </source>
</reference>
<dbReference type="PANTHER" id="PTHR44167">
    <property type="entry name" value="OVARIAN-SPECIFIC SERINE/THREONINE-PROTEIN KINASE LOK-RELATED"/>
    <property type="match status" value="1"/>
</dbReference>
<dbReference type="SMART" id="SM00220">
    <property type="entry name" value="S_TKc"/>
    <property type="match status" value="1"/>
</dbReference>
<dbReference type="PROSITE" id="PS00108">
    <property type="entry name" value="PROTEIN_KINASE_ST"/>
    <property type="match status" value="1"/>
</dbReference>
<protein>
    <recommendedName>
        <fullName evidence="1">Protein kinase domain-containing protein</fullName>
    </recommendedName>
</protein>
<dbReference type="GeneID" id="5015747"/>
<evidence type="ECO:0000313" key="2">
    <source>
        <dbReference type="EMBL" id="CAK62565.1"/>
    </source>
</evidence>
<dbReference type="InterPro" id="IPR000719">
    <property type="entry name" value="Prot_kinase_dom"/>
</dbReference>
<dbReference type="Proteomes" id="UP000000600">
    <property type="component" value="Unassembled WGS sequence"/>
</dbReference>
<dbReference type="Gene3D" id="1.10.510.10">
    <property type="entry name" value="Transferase(Phosphotransferase) domain 1"/>
    <property type="match status" value="1"/>
</dbReference>
<dbReference type="GO" id="GO:0044773">
    <property type="term" value="P:mitotic DNA damage checkpoint signaling"/>
    <property type="evidence" value="ECO:0000318"/>
    <property type="project" value="GO_Central"/>
</dbReference>